<feature type="transmembrane region" description="Helical" evidence="6">
    <location>
        <begin position="132"/>
        <end position="152"/>
    </location>
</feature>
<evidence type="ECO:0000256" key="2">
    <source>
        <dbReference type="ARBA" id="ARBA00007635"/>
    </source>
</evidence>
<evidence type="ECO:0000313" key="8">
    <source>
        <dbReference type="EMBL" id="RVW24496.1"/>
    </source>
</evidence>
<feature type="transmembrane region" description="Helical" evidence="6">
    <location>
        <begin position="37"/>
        <end position="59"/>
    </location>
</feature>
<feature type="transmembrane region" description="Helical" evidence="6">
    <location>
        <begin position="185"/>
        <end position="205"/>
    </location>
</feature>
<keyword evidence="4 6" id="KW-1133">Transmembrane helix</keyword>
<comment type="subcellular location">
    <subcellularLocation>
        <location evidence="1 6">Membrane</location>
        <topology evidence="1 6">Multi-pass membrane protein</topology>
    </subcellularLocation>
</comment>
<gene>
    <name evidence="8" type="primary">VvCHDh001039_1</name>
    <name evidence="8" type="ORF">CK203_082125</name>
</gene>
<feature type="transmembrane region" description="Helical" evidence="6">
    <location>
        <begin position="9"/>
        <end position="31"/>
    </location>
</feature>
<dbReference type="InterPro" id="IPR030184">
    <property type="entry name" value="WAT1-related"/>
</dbReference>
<feature type="transmembrane region" description="Helical" evidence="6">
    <location>
        <begin position="295"/>
        <end position="316"/>
    </location>
</feature>
<proteinExistence type="inferred from homology"/>
<evidence type="ECO:0000256" key="4">
    <source>
        <dbReference type="ARBA" id="ARBA00022989"/>
    </source>
</evidence>
<comment type="caution">
    <text evidence="8">The sequence shown here is derived from an EMBL/GenBank/DDBJ whole genome shotgun (WGS) entry which is preliminary data.</text>
</comment>
<keyword evidence="5 6" id="KW-0472">Membrane</keyword>
<accession>A0A438CMR0</accession>
<evidence type="ECO:0000256" key="6">
    <source>
        <dbReference type="RuleBase" id="RU363077"/>
    </source>
</evidence>
<sequence>MNCHGQLKAVAAMVAVNFGLSVANVLIKMILDQGANHLVVITYRQSISTVFISTIAFFLERKSRPKLTFRILCHIFASALLGATLTQYFFLLGLKYTSASFSCAFINLVPAITFILSLVFKLEKVNLGGKCGRAKVLGTFICIGGALLLGLYRGMPLTNPAYPQAEIPGTSHAKTSISSHRTKSWATGSMVLTAASLTWSSWFLLQAGISKKYPCQYSSTAIMSFFSATQAAILSSILDRDLSWILKGKLEISTVIFAHTYRFQKLIISCVDAGIVGSGLCYVLMSWCVNKKGPVFTAAFTPFIQIFVAIFDFSILHEQIHLGSVLGSILVIAGLYILLWGKSKEEEDCVMKQSQVAEEDPECDMAPQVVPITGTQ</sequence>
<feature type="transmembrane region" description="Helical" evidence="6">
    <location>
        <begin position="71"/>
        <end position="90"/>
    </location>
</feature>
<dbReference type="GO" id="GO:0022857">
    <property type="term" value="F:transmembrane transporter activity"/>
    <property type="evidence" value="ECO:0007669"/>
    <property type="project" value="InterPro"/>
</dbReference>
<organism evidence="8 9">
    <name type="scientific">Vitis vinifera</name>
    <name type="common">Grape</name>
    <dbReference type="NCBI Taxonomy" id="29760"/>
    <lineage>
        <taxon>Eukaryota</taxon>
        <taxon>Viridiplantae</taxon>
        <taxon>Streptophyta</taxon>
        <taxon>Embryophyta</taxon>
        <taxon>Tracheophyta</taxon>
        <taxon>Spermatophyta</taxon>
        <taxon>Magnoliopsida</taxon>
        <taxon>eudicotyledons</taxon>
        <taxon>Gunneridae</taxon>
        <taxon>Pentapetalae</taxon>
        <taxon>rosids</taxon>
        <taxon>Vitales</taxon>
        <taxon>Vitaceae</taxon>
        <taxon>Viteae</taxon>
        <taxon>Vitis</taxon>
    </lineage>
</organism>
<feature type="transmembrane region" description="Helical" evidence="6">
    <location>
        <begin position="266"/>
        <end position="288"/>
    </location>
</feature>
<dbReference type="GO" id="GO:0016020">
    <property type="term" value="C:membrane"/>
    <property type="evidence" value="ECO:0007669"/>
    <property type="project" value="UniProtKB-SubCell"/>
</dbReference>
<feature type="transmembrane region" description="Helical" evidence="6">
    <location>
        <begin position="96"/>
        <end position="120"/>
    </location>
</feature>
<dbReference type="AlphaFoldDB" id="A0A438CMR0"/>
<evidence type="ECO:0000313" key="9">
    <source>
        <dbReference type="Proteomes" id="UP000288805"/>
    </source>
</evidence>
<evidence type="ECO:0000256" key="5">
    <source>
        <dbReference type="ARBA" id="ARBA00023136"/>
    </source>
</evidence>
<dbReference type="SUPFAM" id="SSF103481">
    <property type="entry name" value="Multidrug resistance efflux transporter EmrE"/>
    <property type="match status" value="2"/>
</dbReference>
<dbReference type="InterPro" id="IPR000620">
    <property type="entry name" value="EamA_dom"/>
</dbReference>
<comment type="similarity">
    <text evidence="2 6">Belongs to the drug/metabolite transporter (DMT) superfamily. Plant drug/metabolite exporter (P-DME) (TC 2.A.7.4) family.</text>
</comment>
<dbReference type="EMBL" id="QGNW01002172">
    <property type="protein sequence ID" value="RVW24496.1"/>
    <property type="molecule type" value="Genomic_DNA"/>
</dbReference>
<protein>
    <recommendedName>
        <fullName evidence="6">WAT1-related protein</fullName>
    </recommendedName>
</protein>
<name>A0A438CMR0_VITVI</name>
<evidence type="ECO:0000259" key="7">
    <source>
        <dbReference type="Pfam" id="PF00892"/>
    </source>
</evidence>
<dbReference type="Pfam" id="PF00892">
    <property type="entry name" value="EamA"/>
    <property type="match status" value="2"/>
</dbReference>
<dbReference type="PANTHER" id="PTHR31218">
    <property type="entry name" value="WAT1-RELATED PROTEIN"/>
    <property type="match status" value="1"/>
</dbReference>
<dbReference type="Proteomes" id="UP000288805">
    <property type="component" value="Unassembled WGS sequence"/>
</dbReference>
<reference evidence="8 9" key="1">
    <citation type="journal article" date="2018" name="PLoS Genet.">
        <title>Population sequencing reveals clonal diversity and ancestral inbreeding in the grapevine cultivar Chardonnay.</title>
        <authorList>
            <person name="Roach M.J."/>
            <person name="Johnson D.L."/>
            <person name="Bohlmann J."/>
            <person name="van Vuuren H.J."/>
            <person name="Jones S.J."/>
            <person name="Pretorius I.S."/>
            <person name="Schmidt S.A."/>
            <person name="Borneman A.R."/>
        </authorList>
    </citation>
    <scope>NUCLEOTIDE SEQUENCE [LARGE SCALE GENOMIC DNA]</scope>
    <source>
        <strain evidence="9">cv. Chardonnay</strain>
        <tissue evidence="8">Leaf</tissue>
    </source>
</reference>
<evidence type="ECO:0000256" key="3">
    <source>
        <dbReference type="ARBA" id="ARBA00022692"/>
    </source>
</evidence>
<feature type="domain" description="EamA" evidence="7">
    <location>
        <begin position="9"/>
        <end position="149"/>
    </location>
</feature>
<feature type="transmembrane region" description="Helical" evidence="6">
    <location>
        <begin position="322"/>
        <end position="341"/>
    </location>
</feature>
<evidence type="ECO:0000256" key="1">
    <source>
        <dbReference type="ARBA" id="ARBA00004141"/>
    </source>
</evidence>
<keyword evidence="3 6" id="KW-0812">Transmembrane</keyword>
<dbReference type="InterPro" id="IPR037185">
    <property type="entry name" value="EmrE-like"/>
</dbReference>
<feature type="domain" description="EamA" evidence="7">
    <location>
        <begin position="188"/>
        <end position="339"/>
    </location>
</feature>